<dbReference type="VEuPathDB" id="FungiDB:MAPG_08284"/>
<protein>
    <submittedName>
        <fullName evidence="2 3">Uncharacterized protein</fullName>
    </submittedName>
</protein>
<reference evidence="2" key="2">
    <citation type="submission" date="2010-05" db="EMBL/GenBank/DDBJ databases">
        <title>The Genome Sequence of Magnaporthe poae strain ATCC 64411.</title>
        <authorList>
            <consortium name="The Broad Institute Genome Sequencing Platform"/>
            <consortium name="Broad Institute Genome Sequencing Center for Infectious Disease"/>
            <person name="Ma L.-J."/>
            <person name="Dead R."/>
            <person name="Young S."/>
            <person name="Zeng Q."/>
            <person name="Koehrsen M."/>
            <person name="Alvarado L."/>
            <person name="Berlin A."/>
            <person name="Chapman S.B."/>
            <person name="Chen Z."/>
            <person name="Freedman E."/>
            <person name="Gellesch M."/>
            <person name="Goldberg J."/>
            <person name="Griggs A."/>
            <person name="Gujja S."/>
            <person name="Heilman E.R."/>
            <person name="Heiman D."/>
            <person name="Hepburn T."/>
            <person name="Howarth C."/>
            <person name="Jen D."/>
            <person name="Larson L."/>
            <person name="Mehta T."/>
            <person name="Neiman D."/>
            <person name="Pearson M."/>
            <person name="Roberts A."/>
            <person name="Saif S."/>
            <person name="Shea T."/>
            <person name="Shenoy N."/>
            <person name="Sisk P."/>
            <person name="Stolte C."/>
            <person name="Sykes S."/>
            <person name="Walk T."/>
            <person name="White J."/>
            <person name="Yandava C."/>
            <person name="Haas B."/>
            <person name="Nusbaum C."/>
            <person name="Birren B."/>
        </authorList>
    </citation>
    <scope>NUCLEOTIDE SEQUENCE</scope>
    <source>
        <strain evidence="2">ATCC 64411</strain>
    </source>
</reference>
<dbReference type="OMA" id="GSGPWFY"/>
<evidence type="ECO:0000256" key="1">
    <source>
        <dbReference type="SAM" id="SignalP"/>
    </source>
</evidence>
<evidence type="ECO:0000313" key="4">
    <source>
        <dbReference type="Proteomes" id="UP000011715"/>
    </source>
</evidence>
<proteinExistence type="predicted"/>
<sequence>MRASTIITTSVLAGLASAAPTEALWPRADGSSPAGYKGPKAVDLIEGTMPDAKTCDMTKFPQCTTAADAAPYFVEAMNTYQIYDYWEIAAVISLTAMESASLKYKQPAVESSDKGKGTSNMQSGVFNLKFAKSIPELASQVNQITGGSDTPTDEQKSQILKLVQANDYNFRSGAWFLATECSADIRQGIRSGTKQGWLDYVTKCVGVPQGTDEVSKREWTKREQYWTDAMTSFGLKYTS</sequence>
<dbReference type="EMBL" id="ADBL01001996">
    <property type="status" value="NOT_ANNOTATED_CDS"/>
    <property type="molecule type" value="Genomic_DNA"/>
</dbReference>
<evidence type="ECO:0000313" key="3">
    <source>
        <dbReference type="EnsemblFungi" id="MAPG_08284T0"/>
    </source>
</evidence>
<organism evidence="3 4">
    <name type="scientific">Magnaporthiopsis poae (strain ATCC 64411 / 73-15)</name>
    <name type="common">Kentucky bluegrass fungus</name>
    <name type="synonym">Magnaporthe poae</name>
    <dbReference type="NCBI Taxonomy" id="644358"/>
    <lineage>
        <taxon>Eukaryota</taxon>
        <taxon>Fungi</taxon>
        <taxon>Dikarya</taxon>
        <taxon>Ascomycota</taxon>
        <taxon>Pezizomycotina</taxon>
        <taxon>Sordariomycetes</taxon>
        <taxon>Sordariomycetidae</taxon>
        <taxon>Magnaporthales</taxon>
        <taxon>Magnaporthaceae</taxon>
        <taxon>Magnaporthiopsis</taxon>
    </lineage>
</organism>
<dbReference type="STRING" id="644358.A0A0C4E6Y4"/>
<dbReference type="Proteomes" id="UP000011715">
    <property type="component" value="Unassembled WGS sequence"/>
</dbReference>
<gene>
    <name evidence="2" type="ORF">MAPG_08284</name>
</gene>
<reference evidence="4" key="1">
    <citation type="submission" date="2010-05" db="EMBL/GenBank/DDBJ databases">
        <title>The genome sequence of Magnaporthe poae strain ATCC 64411.</title>
        <authorList>
            <person name="Ma L.-J."/>
            <person name="Dead R."/>
            <person name="Young S."/>
            <person name="Zeng Q."/>
            <person name="Koehrsen M."/>
            <person name="Alvarado L."/>
            <person name="Berlin A."/>
            <person name="Chapman S.B."/>
            <person name="Chen Z."/>
            <person name="Freedman E."/>
            <person name="Gellesch M."/>
            <person name="Goldberg J."/>
            <person name="Griggs A."/>
            <person name="Gujja S."/>
            <person name="Heilman E.R."/>
            <person name="Heiman D."/>
            <person name="Hepburn T."/>
            <person name="Howarth C."/>
            <person name="Jen D."/>
            <person name="Larson L."/>
            <person name="Mehta T."/>
            <person name="Neiman D."/>
            <person name="Pearson M."/>
            <person name="Roberts A."/>
            <person name="Saif S."/>
            <person name="Shea T."/>
            <person name="Shenoy N."/>
            <person name="Sisk P."/>
            <person name="Stolte C."/>
            <person name="Sykes S."/>
            <person name="Walk T."/>
            <person name="White J."/>
            <person name="Yandava C."/>
            <person name="Haas B."/>
            <person name="Nusbaum C."/>
            <person name="Birren B."/>
        </authorList>
    </citation>
    <scope>NUCLEOTIDE SEQUENCE [LARGE SCALE GENOMIC DNA]</scope>
    <source>
        <strain evidence="4">ATCC 64411 / 73-15</strain>
    </source>
</reference>
<evidence type="ECO:0000313" key="2">
    <source>
        <dbReference type="EMBL" id="KLU89310.1"/>
    </source>
</evidence>
<keyword evidence="1" id="KW-0732">Signal</keyword>
<reference evidence="3" key="5">
    <citation type="submission" date="2015-06" db="UniProtKB">
        <authorList>
            <consortium name="EnsemblFungi"/>
        </authorList>
    </citation>
    <scope>IDENTIFICATION</scope>
    <source>
        <strain evidence="3">ATCC 64411</strain>
    </source>
</reference>
<feature type="chain" id="PRO_5009385769" evidence="1">
    <location>
        <begin position="19"/>
        <end position="239"/>
    </location>
</feature>
<name>A0A0C4E6Y4_MAGP6</name>
<dbReference type="EMBL" id="GL876972">
    <property type="protein sequence ID" value="KLU89310.1"/>
    <property type="molecule type" value="Genomic_DNA"/>
</dbReference>
<accession>A0A0C4E6Y4</accession>
<dbReference type="AlphaFoldDB" id="A0A0C4E6Y4"/>
<dbReference type="OrthoDB" id="2349272at2759"/>
<keyword evidence="4" id="KW-1185">Reference proteome</keyword>
<dbReference type="eggNOG" id="ENOG502SPR5">
    <property type="taxonomic scope" value="Eukaryota"/>
</dbReference>
<reference evidence="3" key="4">
    <citation type="journal article" date="2015" name="G3 (Bethesda)">
        <title>Genome sequences of three phytopathogenic species of the Magnaporthaceae family of fungi.</title>
        <authorList>
            <person name="Okagaki L.H."/>
            <person name="Nunes C.C."/>
            <person name="Sailsbery J."/>
            <person name="Clay B."/>
            <person name="Brown D."/>
            <person name="John T."/>
            <person name="Oh Y."/>
            <person name="Young N."/>
            <person name="Fitzgerald M."/>
            <person name="Haas B.J."/>
            <person name="Zeng Q."/>
            <person name="Young S."/>
            <person name="Adiconis X."/>
            <person name="Fan L."/>
            <person name="Levin J.Z."/>
            <person name="Mitchell T.K."/>
            <person name="Okubara P.A."/>
            <person name="Farman M.L."/>
            <person name="Kohn L.M."/>
            <person name="Birren B."/>
            <person name="Ma L.-J."/>
            <person name="Dean R.A."/>
        </authorList>
    </citation>
    <scope>NUCLEOTIDE SEQUENCE</scope>
    <source>
        <strain evidence="3">ATCC 64411 / 73-15</strain>
    </source>
</reference>
<dbReference type="EnsemblFungi" id="MAPG_08284T0">
    <property type="protein sequence ID" value="MAPG_08284T0"/>
    <property type="gene ID" value="MAPG_08284"/>
</dbReference>
<reference evidence="2" key="3">
    <citation type="submission" date="2011-03" db="EMBL/GenBank/DDBJ databases">
        <title>Annotation of Magnaporthe poae ATCC 64411.</title>
        <authorList>
            <person name="Ma L.-J."/>
            <person name="Dead R."/>
            <person name="Young S.K."/>
            <person name="Zeng Q."/>
            <person name="Gargeya S."/>
            <person name="Fitzgerald M."/>
            <person name="Haas B."/>
            <person name="Abouelleil A."/>
            <person name="Alvarado L."/>
            <person name="Arachchi H.M."/>
            <person name="Berlin A."/>
            <person name="Brown A."/>
            <person name="Chapman S.B."/>
            <person name="Chen Z."/>
            <person name="Dunbar C."/>
            <person name="Freedman E."/>
            <person name="Gearin G."/>
            <person name="Gellesch M."/>
            <person name="Goldberg J."/>
            <person name="Griggs A."/>
            <person name="Gujja S."/>
            <person name="Heiman D."/>
            <person name="Howarth C."/>
            <person name="Larson L."/>
            <person name="Lui A."/>
            <person name="MacDonald P.J.P."/>
            <person name="Mehta T."/>
            <person name="Montmayeur A."/>
            <person name="Murphy C."/>
            <person name="Neiman D."/>
            <person name="Pearson M."/>
            <person name="Priest M."/>
            <person name="Roberts A."/>
            <person name="Saif S."/>
            <person name="Shea T."/>
            <person name="Shenoy N."/>
            <person name="Sisk P."/>
            <person name="Stolte C."/>
            <person name="Sykes S."/>
            <person name="Yandava C."/>
            <person name="Wortman J."/>
            <person name="Nusbaum C."/>
            <person name="Birren B."/>
        </authorList>
    </citation>
    <scope>NUCLEOTIDE SEQUENCE</scope>
    <source>
        <strain evidence="2">ATCC 64411</strain>
    </source>
</reference>
<feature type="signal peptide" evidence="1">
    <location>
        <begin position="1"/>
        <end position="18"/>
    </location>
</feature>